<evidence type="ECO:0000313" key="1">
    <source>
        <dbReference type="EMBL" id="GAH32015.1"/>
    </source>
</evidence>
<dbReference type="Gene3D" id="3.20.20.80">
    <property type="entry name" value="Glycosidases"/>
    <property type="match status" value="1"/>
</dbReference>
<sequence length="269" mass="30828">VARYGCFVDVWELFNEDSYAPNDYLARLAKVIRRADPYDHIITTNYARPGQKWCEIVTWHEYMGMPANHVDAYLAKEIGKFKSYGKVVQNTEFGNQGWLSNYDPIKWRIAVWTAFMNESGMLFWGMSGRKTTGRRPYRGNANAYLGPASRQYFRVLNEFTRGMPIDMRPVASGYTEHNDIRVYALSNGKVTAVYVHHFADHKKAYQFPEPLFVQTGAGRFRVKWISPADGKVIKAGRASTRQQYLPIELPPVSIDAACRVDRVGQPPTR</sequence>
<protein>
    <recommendedName>
        <fullName evidence="2">DUF4038 domain-containing protein</fullName>
    </recommendedName>
</protein>
<dbReference type="AlphaFoldDB" id="X1FHN6"/>
<name>X1FHN6_9ZZZZ</name>
<dbReference type="EMBL" id="BARU01010307">
    <property type="protein sequence ID" value="GAH32015.1"/>
    <property type="molecule type" value="Genomic_DNA"/>
</dbReference>
<comment type="caution">
    <text evidence="1">The sequence shown here is derived from an EMBL/GenBank/DDBJ whole genome shotgun (WGS) entry which is preliminary data.</text>
</comment>
<gene>
    <name evidence="1" type="ORF">S03H2_19686</name>
</gene>
<organism evidence="1">
    <name type="scientific">marine sediment metagenome</name>
    <dbReference type="NCBI Taxonomy" id="412755"/>
    <lineage>
        <taxon>unclassified sequences</taxon>
        <taxon>metagenomes</taxon>
        <taxon>ecological metagenomes</taxon>
    </lineage>
</organism>
<dbReference type="InterPro" id="IPR017853">
    <property type="entry name" value="GH"/>
</dbReference>
<reference evidence="1" key="1">
    <citation type="journal article" date="2014" name="Front. Microbiol.">
        <title>High frequency of phylogenetically diverse reductive dehalogenase-homologous genes in deep subseafloor sedimentary metagenomes.</title>
        <authorList>
            <person name="Kawai M."/>
            <person name="Futagami T."/>
            <person name="Toyoda A."/>
            <person name="Takaki Y."/>
            <person name="Nishi S."/>
            <person name="Hori S."/>
            <person name="Arai W."/>
            <person name="Tsubouchi T."/>
            <person name="Morono Y."/>
            <person name="Uchiyama I."/>
            <person name="Ito T."/>
            <person name="Fujiyama A."/>
            <person name="Inagaki F."/>
            <person name="Takami H."/>
        </authorList>
    </citation>
    <scope>NUCLEOTIDE SEQUENCE</scope>
    <source>
        <strain evidence="1">Expedition CK06-06</strain>
    </source>
</reference>
<feature type="non-terminal residue" evidence="1">
    <location>
        <position position="1"/>
    </location>
</feature>
<dbReference type="SUPFAM" id="SSF51445">
    <property type="entry name" value="(Trans)glycosidases"/>
    <property type="match status" value="1"/>
</dbReference>
<proteinExistence type="predicted"/>
<evidence type="ECO:0008006" key="2">
    <source>
        <dbReference type="Google" id="ProtNLM"/>
    </source>
</evidence>
<accession>X1FHN6</accession>